<accession>A0A4Y8N613</accession>
<evidence type="ECO:0000256" key="1">
    <source>
        <dbReference type="SAM" id="Phobius"/>
    </source>
</evidence>
<feature type="transmembrane region" description="Helical" evidence="1">
    <location>
        <begin position="296"/>
        <end position="319"/>
    </location>
</feature>
<dbReference type="GO" id="GO:0016020">
    <property type="term" value="C:membrane"/>
    <property type="evidence" value="ECO:0007669"/>
    <property type="project" value="TreeGrafter"/>
</dbReference>
<feature type="transmembrane region" description="Helical" evidence="1">
    <location>
        <begin position="91"/>
        <end position="109"/>
    </location>
</feature>
<protein>
    <submittedName>
        <fullName evidence="3">Acyltransferase</fullName>
    </submittedName>
</protein>
<dbReference type="AlphaFoldDB" id="A0A4Y8N613"/>
<dbReference type="Pfam" id="PF01757">
    <property type="entry name" value="Acyl_transf_3"/>
    <property type="match status" value="1"/>
</dbReference>
<reference evidence="3 4" key="1">
    <citation type="submission" date="2019-03" db="EMBL/GenBank/DDBJ databases">
        <title>Complete Genome Sequence of Paraburkholderia dipogonis ICMP 19430T, a Nitrogen-fixing Symbiont of the South African Invasive Legume Dipogon lignosus in New Zealand.</title>
        <authorList>
            <person name="De Meyer S.E."/>
        </authorList>
    </citation>
    <scope>NUCLEOTIDE SEQUENCE [LARGE SCALE GENOMIC DNA]</scope>
    <source>
        <strain evidence="3 4">ICMP 19430</strain>
    </source>
</reference>
<dbReference type="InterPro" id="IPR050879">
    <property type="entry name" value="Acyltransferase_3"/>
</dbReference>
<dbReference type="GO" id="GO:0016747">
    <property type="term" value="F:acyltransferase activity, transferring groups other than amino-acyl groups"/>
    <property type="evidence" value="ECO:0007669"/>
    <property type="project" value="InterPro"/>
</dbReference>
<proteinExistence type="predicted"/>
<sequence length="385" mass="42961">MTSPINRGRLDHIDAMRAMAVLLVMWTHYAEMFAPIAGSQFALYALQRWADFGRVGVVIFFGVSGMLIPTSLRGTPRDGSRRFLIRRFLRLYPAFWLSLPIGYLAYWTLYGTQMNLSSLIANVTMIPSAFGKLPVMGQYWTLETELYFYGLCLILFWLGALHRMRDLCLVSVGLCLVFVITSALKLIPSDALGQYKGMLYHLAIMFWGACFRQAYDTPTERVTFRWARGARSQVSITYRVALVGVTALIAVIALLMAANDWRHNDVAHMSVAFGYLLGIAAFALFSTLLKVHLRVFAWLGEISYSIYLLHGVPLYVIVWLCRHYGLVGGPLGLYMVATVPPAIVLSWASYKLVEAPGIRLAHALTSRRDATAHGRAALVASGDSN</sequence>
<dbReference type="PANTHER" id="PTHR23028">
    <property type="entry name" value="ACETYLTRANSFERASE"/>
    <property type="match status" value="1"/>
</dbReference>
<dbReference type="GeneID" id="97306178"/>
<evidence type="ECO:0000259" key="2">
    <source>
        <dbReference type="Pfam" id="PF01757"/>
    </source>
</evidence>
<keyword evidence="1" id="KW-1133">Transmembrane helix</keyword>
<dbReference type="PANTHER" id="PTHR23028:SF53">
    <property type="entry name" value="ACYL_TRANSF_3 DOMAIN-CONTAINING PROTEIN"/>
    <property type="match status" value="1"/>
</dbReference>
<dbReference type="RefSeq" id="WP_134456960.1">
    <property type="nucleotide sequence ID" value="NZ_JBHMFL010000023.1"/>
</dbReference>
<name>A0A4Y8N613_9BURK</name>
<keyword evidence="1" id="KW-0472">Membrane</keyword>
<keyword evidence="3" id="KW-0808">Transferase</keyword>
<dbReference type="InterPro" id="IPR002656">
    <property type="entry name" value="Acyl_transf_3_dom"/>
</dbReference>
<feature type="transmembrane region" description="Helical" evidence="1">
    <location>
        <begin position="199"/>
        <end position="215"/>
    </location>
</feature>
<feature type="domain" description="Acyltransferase 3" evidence="2">
    <location>
        <begin position="13"/>
        <end position="349"/>
    </location>
</feature>
<evidence type="ECO:0000313" key="4">
    <source>
        <dbReference type="Proteomes" id="UP000297385"/>
    </source>
</evidence>
<dbReference type="EMBL" id="SNVI01000001">
    <property type="protein sequence ID" value="TFE45209.1"/>
    <property type="molecule type" value="Genomic_DNA"/>
</dbReference>
<dbReference type="GO" id="GO:0000271">
    <property type="term" value="P:polysaccharide biosynthetic process"/>
    <property type="evidence" value="ECO:0007669"/>
    <property type="project" value="TreeGrafter"/>
</dbReference>
<feature type="transmembrane region" description="Helical" evidence="1">
    <location>
        <begin position="21"/>
        <end position="46"/>
    </location>
</feature>
<organism evidence="3 4">
    <name type="scientific">Paraburkholderia dipogonis</name>
    <dbReference type="NCBI Taxonomy" id="1211383"/>
    <lineage>
        <taxon>Bacteria</taxon>
        <taxon>Pseudomonadati</taxon>
        <taxon>Pseudomonadota</taxon>
        <taxon>Betaproteobacteria</taxon>
        <taxon>Burkholderiales</taxon>
        <taxon>Burkholderiaceae</taxon>
        <taxon>Paraburkholderia</taxon>
    </lineage>
</organism>
<feature type="transmembrane region" description="Helical" evidence="1">
    <location>
        <begin position="236"/>
        <end position="258"/>
    </location>
</feature>
<feature type="transmembrane region" description="Helical" evidence="1">
    <location>
        <begin position="270"/>
        <end position="289"/>
    </location>
</feature>
<feature type="transmembrane region" description="Helical" evidence="1">
    <location>
        <begin position="331"/>
        <end position="350"/>
    </location>
</feature>
<feature type="transmembrane region" description="Helical" evidence="1">
    <location>
        <begin position="146"/>
        <end position="161"/>
    </location>
</feature>
<keyword evidence="3" id="KW-0012">Acyltransferase</keyword>
<gene>
    <name evidence="3" type="ORF">E2553_09415</name>
</gene>
<feature type="transmembrane region" description="Helical" evidence="1">
    <location>
        <begin position="168"/>
        <end position="187"/>
    </location>
</feature>
<dbReference type="Proteomes" id="UP000297385">
    <property type="component" value="Unassembled WGS sequence"/>
</dbReference>
<evidence type="ECO:0000313" key="3">
    <source>
        <dbReference type="EMBL" id="TFE45209.1"/>
    </source>
</evidence>
<feature type="transmembrane region" description="Helical" evidence="1">
    <location>
        <begin position="52"/>
        <end position="70"/>
    </location>
</feature>
<keyword evidence="1" id="KW-0812">Transmembrane</keyword>
<comment type="caution">
    <text evidence="3">The sequence shown here is derived from an EMBL/GenBank/DDBJ whole genome shotgun (WGS) entry which is preliminary data.</text>
</comment>